<name>A0A6I3STG5_9BURK</name>
<evidence type="ECO:0000313" key="8">
    <source>
        <dbReference type="Proteomes" id="UP000430634"/>
    </source>
</evidence>
<evidence type="ECO:0000313" key="9">
    <source>
        <dbReference type="Proteomes" id="UP000622638"/>
    </source>
</evidence>
<dbReference type="PANTHER" id="PTHR38099">
    <property type="entry name" value="LARGE RIBOSOMAL RNA SUBUNIT ACCUMULATION PROTEIN YCED"/>
    <property type="match status" value="1"/>
</dbReference>
<proteinExistence type="inferred from homology"/>
<dbReference type="Pfam" id="PF02620">
    <property type="entry name" value="YceD"/>
    <property type="match status" value="1"/>
</dbReference>
<gene>
    <name evidence="6" type="ORF">GCM10011572_08540</name>
    <name evidence="7" type="ORF">GM672_06990</name>
</gene>
<dbReference type="GO" id="GO:0005829">
    <property type="term" value="C:cytosol"/>
    <property type="evidence" value="ECO:0007669"/>
    <property type="project" value="TreeGrafter"/>
</dbReference>
<evidence type="ECO:0000256" key="5">
    <source>
        <dbReference type="ARBA" id="ARBA00031841"/>
    </source>
</evidence>
<dbReference type="EMBL" id="BMKG01000002">
    <property type="protein sequence ID" value="GGB88755.1"/>
    <property type="molecule type" value="Genomic_DNA"/>
</dbReference>
<evidence type="ECO:0000313" key="6">
    <source>
        <dbReference type="EMBL" id="GGB88755.1"/>
    </source>
</evidence>
<dbReference type="GO" id="GO:0042254">
    <property type="term" value="P:ribosome biogenesis"/>
    <property type="evidence" value="ECO:0007669"/>
    <property type="project" value="UniProtKB-KW"/>
</dbReference>
<keyword evidence="9" id="KW-1185">Reference proteome</keyword>
<comment type="function">
    <text evidence="1">Plays a role in synthesis, processing and/or stability of 23S rRNA.</text>
</comment>
<reference evidence="6" key="4">
    <citation type="submission" date="2024-05" db="EMBL/GenBank/DDBJ databases">
        <authorList>
            <person name="Sun Q."/>
            <person name="Zhou Y."/>
        </authorList>
    </citation>
    <scope>NUCLEOTIDE SEQUENCE</scope>
    <source>
        <strain evidence="6">CGMCC 1.15931</strain>
    </source>
</reference>
<dbReference type="EMBL" id="WNKZ01000013">
    <property type="protein sequence ID" value="MTV52483.1"/>
    <property type="molecule type" value="Genomic_DNA"/>
</dbReference>
<reference evidence="7 8" key="3">
    <citation type="submission" date="2019-11" db="EMBL/GenBank/DDBJ databases">
        <title>Type strains purchased from KCTC, JCM and DSMZ.</title>
        <authorList>
            <person name="Lu H."/>
        </authorList>
    </citation>
    <scope>NUCLEOTIDE SEQUENCE [LARGE SCALE GENOMIC DNA]</scope>
    <source>
        <strain evidence="7 8">KCTC 52429</strain>
    </source>
</reference>
<protein>
    <recommendedName>
        <fullName evidence="3">Large ribosomal RNA subunit accumulation protein YceD</fullName>
    </recommendedName>
    <alternativeName>
        <fullName evidence="5">23S rRNA accumulation protein YceD</fullName>
    </alternativeName>
</protein>
<dbReference type="InterPro" id="IPR039255">
    <property type="entry name" value="YceD_bac"/>
</dbReference>
<comment type="similarity">
    <text evidence="2">Belongs to the DUF177 domain family.</text>
</comment>
<accession>A0A6I3STG5</accession>
<reference evidence="9" key="2">
    <citation type="journal article" date="2019" name="Int. J. Syst. Evol. Microbiol.">
        <title>The Global Catalogue of Microorganisms (GCM) 10K type strain sequencing project: providing services to taxonomists for standard genome sequencing and annotation.</title>
        <authorList>
            <consortium name="The Broad Institute Genomics Platform"/>
            <consortium name="The Broad Institute Genome Sequencing Center for Infectious Disease"/>
            <person name="Wu L."/>
            <person name="Ma J."/>
        </authorList>
    </citation>
    <scope>NUCLEOTIDE SEQUENCE [LARGE SCALE GENOMIC DNA]</scope>
    <source>
        <strain evidence="9">CGMCC 1.15931</strain>
    </source>
</reference>
<evidence type="ECO:0000256" key="3">
    <source>
        <dbReference type="ARBA" id="ARBA00015716"/>
    </source>
</evidence>
<dbReference type="Proteomes" id="UP000430634">
    <property type="component" value="Unassembled WGS sequence"/>
</dbReference>
<keyword evidence="4" id="KW-0690">Ribosome biogenesis</keyword>
<dbReference type="RefSeq" id="WP_155469817.1">
    <property type="nucleotide sequence ID" value="NZ_BMKG01000002.1"/>
</dbReference>
<reference evidence="6" key="1">
    <citation type="journal article" date="2014" name="Int. J. Syst. Evol. Microbiol.">
        <title>Complete genome of a new Firmicutes species belonging to the dominant human colonic microbiota ('Ruminococcus bicirculans') reveals two chromosomes and a selective capacity to utilize plant glucans.</title>
        <authorList>
            <consortium name="NISC Comparative Sequencing Program"/>
            <person name="Wegmann U."/>
            <person name="Louis P."/>
            <person name="Goesmann A."/>
            <person name="Henrissat B."/>
            <person name="Duncan S.H."/>
            <person name="Flint H.J."/>
        </authorList>
    </citation>
    <scope>NUCLEOTIDE SEQUENCE</scope>
    <source>
        <strain evidence="6">CGMCC 1.15931</strain>
    </source>
</reference>
<sequence length="168" mass="18195">MTAQVASVIDAFEFCRTNSTREGVTPVAEMARLVRDCADASGSISWHAEGGTSKHGFPQMQMAVAGTVQLTCQRCLNPFAYEIDSATTLLLGESDAHADEIEEIVDDETIDVIVGTRSMNLMDLIEDEALLALPQAPKHDVCPDTALLDSVKGEKKSPFDALRELKKP</sequence>
<evidence type="ECO:0000313" key="7">
    <source>
        <dbReference type="EMBL" id="MTV52483.1"/>
    </source>
</evidence>
<evidence type="ECO:0000256" key="1">
    <source>
        <dbReference type="ARBA" id="ARBA00002868"/>
    </source>
</evidence>
<comment type="caution">
    <text evidence="7">The sequence shown here is derived from an EMBL/GenBank/DDBJ whole genome shotgun (WGS) entry which is preliminary data.</text>
</comment>
<evidence type="ECO:0000256" key="4">
    <source>
        <dbReference type="ARBA" id="ARBA00022517"/>
    </source>
</evidence>
<dbReference type="InterPro" id="IPR003772">
    <property type="entry name" value="YceD"/>
</dbReference>
<dbReference type="PANTHER" id="PTHR38099:SF1">
    <property type="entry name" value="LARGE RIBOSOMAL RNA SUBUNIT ACCUMULATION PROTEIN YCED"/>
    <property type="match status" value="1"/>
</dbReference>
<organism evidence="7 8">
    <name type="scientific">Pseudoduganella buxea</name>
    <dbReference type="NCBI Taxonomy" id="1949069"/>
    <lineage>
        <taxon>Bacteria</taxon>
        <taxon>Pseudomonadati</taxon>
        <taxon>Pseudomonadota</taxon>
        <taxon>Betaproteobacteria</taxon>
        <taxon>Burkholderiales</taxon>
        <taxon>Oxalobacteraceae</taxon>
        <taxon>Telluria group</taxon>
        <taxon>Pseudoduganella</taxon>
    </lineage>
</organism>
<dbReference type="Proteomes" id="UP000622638">
    <property type="component" value="Unassembled WGS sequence"/>
</dbReference>
<dbReference type="OrthoDB" id="5297600at2"/>
<dbReference type="AlphaFoldDB" id="A0A6I3STG5"/>
<evidence type="ECO:0000256" key="2">
    <source>
        <dbReference type="ARBA" id="ARBA00010740"/>
    </source>
</evidence>